<proteinExistence type="inferred from homology"/>
<accession>A0AAN9AX83</accession>
<evidence type="ECO:0000256" key="3">
    <source>
        <dbReference type="ARBA" id="ARBA00029509"/>
    </source>
</evidence>
<comment type="caution">
    <text evidence="6">The sequence shown here is derived from an EMBL/GenBank/DDBJ whole genome shotgun (WGS) entry which is preliminary data.</text>
</comment>
<feature type="region of interest" description="Disordered" evidence="5">
    <location>
        <begin position="286"/>
        <end position="317"/>
    </location>
</feature>
<feature type="region of interest" description="Disordered" evidence="5">
    <location>
        <begin position="659"/>
        <end position="704"/>
    </location>
</feature>
<feature type="compositionally biased region" description="Low complexity" evidence="5">
    <location>
        <begin position="297"/>
        <end position="315"/>
    </location>
</feature>
<evidence type="ECO:0000313" key="6">
    <source>
        <dbReference type="EMBL" id="KAK7094164.1"/>
    </source>
</evidence>
<gene>
    <name evidence="6" type="ORF">V1264_007825</name>
</gene>
<dbReference type="PANTHER" id="PTHR13091">
    <property type="entry name" value="AMPLIFIED IN BREAST CANCER 2-RELATED"/>
    <property type="match status" value="1"/>
</dbReference>
<feature type="compositionally biased region" description="Basic and acidic residues" evidence="5">
    <location>
        <begin position="576"/>
        <end position="585"/>
    </location>
</feature>
<sequence>MAASTEFLSFPPDFDVSSFAERSTKICVVAVIGKSRFAPFYSKASLLNPVIDRDIFQGLESLIGENMEKGDLECYYDEDTQVLYLHLMSHLDTPQLARHCRQTAKDKIQEDFYTYWQDAESRYARMLLLVFSLAHVVLLAHPGSIFDMSYIKFFRILDSIRLKMQPQLTELLRNLPVSKDWSATGRLCSPRVLFVFQTQTLGPSAEEEGSSKSRSQKLSPLKRLQHNLEDQIYRVLRRARVITNISNNSLFAVPANQEFVFINSRRSEATEPVTFLLSLMKNHYTGHDSPRTKSYQSSRRGNNTNSSSSSDSLRSPLMPMRQENSFKEFLWQHVEMAFNKGFDDNVGRNPVAARFELPTAAGWMLVCRKMHDFLFDSTPEGRAQSALNTLRALLDPDLRFSENRCSKIITMAETAYQQELPPFYVTAYHLSKLAQARRVFSQYARGPAFDKYLAQLEEVCTAFWKNGHQQCEAVSLSGNLCVNQLHRGLSDTITEASKDLPVMAHSSQLKTRAACNCGRQQAEKDDPFDHRSANYDFYMTLEAACCVTLQHIDMPTFKPSTSQVTAAASTPTNKVTVKDTPREGSEGGGGDGKDLVTGMSALSLALSLGQGEENSDLFHHGNLPDVELETSQRDIDLSQGQPQAQPVVDVTNDEVLEETVENEDAAEDKEEEGEETGTQNDAEAEETEETGEVTETADDAEESESRLAVWQRQHSTTEYLPGMLHTNCPSGLLPKFPSWALCCLDSANFYNHQHGLDLPGFLTGSNFLLPWDLAVHAERERWPTINETASKRGRHARRMGQKSGTEPSENTVRVFIGMEYECPRGHRFFCSAPDKIIKVLGNCSVKDTASRLVNMDMPLFTPCHCRSPKGFLAQMMRVYIVTPDAPVRVLLQPQIRPAPPPCPTFHPGAGEIELPPAGIWVLRMPQIYMGENGPISIPSDPQNLHACLMLKGLFSYRELSADG</sequence>
<comment type="function">
    <text evidence="4">Involved in nonsense-mediated decay (NMD) of mRNAs containing premature stop codons.</text>
</comment>
<feature type="compositionally biased region" description="Polar residues" evidence="5">
    <location>
        <begin position="563"/>
        <end position="575"/>
    </location>
</feature>
<feature type="compositionally biased region" description="Acidic residues" evidence="5">
    <location>
        <begin position="659"/>
        <end position="675"/>
    </location>
</feature>
<dbReference type="EMBL" id="JBAMIC010000019">
    <property type="protein sequence ID" value="KAK7094164.1"/>
    <property type="molecule type" value="Genomic_DNA"/>
</dbReference>
<dbReference type="Proteomes" id="UP001374579">
    <property type="component" value="Unassembled WGS sequence"/>
</dbReference>
<name>A0AAN9AX83_9CAEN</name>
<protein>
    <recommendedName>
        <fullName evidence="3 4">Nonsense-mediated mRNA decay factor SMG8</fullName>
    </recommendedName>
</protein>
<dbReference type="Pfam" id="PF10220">
    <property type="entry name" value="Smg8_Smg9"/>
    <property type="match status" value="1"/>
</dbReference>
<evidence type="ECO:0000256" key="2">
    <source>
        <dbReference type="ARBA" id="ARBA00023161"/>
    </source>
</evidence>
<dbReference type="PANTHER" id="PTHR13091:SF0">
    <property type="entry name" value="NONSENSE-MEDIATED MRNA DECAY FACTOR SMG8"/>
    <property type="match status" value="1"/>
</dbReference>
<feature type="region of interest" description="Disordered" evidence="5">
    <location>
        <begin position="563"/>
        <end position="596"/>
    </location>
</feature>
<keyword evidence="2 4" id="KW-0866">Nonsense-mediated mRNA decay</keyword>
<evidence type="ECO:0000256" key="4">
    <source>
        <dbReference type="RuleBase" id="RU367133"/>
    </source>
</evidence>
<evidence type="ECO:0000256" key="1">
    <source>
        <dbReference type="ARBA" id="ARBA00006443"/>
    </source>
</evidence>
<reference evidence="6 7" key="1">
    <citation type="submission" date="2024-02" db="EMBL/GenBank/DDBJ databases">
        <title>Chromosome-scale genome assembly of the rough periwinkle Littorina saxatilis.</title>
        <authorList>
            <person name="De Jode A."/>
            <person name="Faria R."/>
            <person name="Formenti G."/>
            <person name="Sims Y."/>
            <person name="Smith T.P."/>
            <person name="Tracey A."/>
            <person name="Wood J.M.D."/>
            <person name="Zagrodzka Z.B."/>
            <person name="Johannesson K."/>
            <person name="Butlin R.K."/>
            <person name="Leder E.H."/>
        </authorList>
    </citation>
    <scope>NUCLEOTIDE SEQUENCE [LARGE SCALE GENOMIC DNA]</scope>
    <source>
        <strain evidence="6">Snail1</strain>
        <tissue evidence="6">Muscle</tissue>
    </source>
</reference>
<dbReference type="AlphaFoldDB" id="A0AAN9AX83"/>
<dbReference type="GO" id="GO:0000184">
    <property type="term" value="P:nuclear-transcribed mRNA catabolic process, nonsense-mediated decay"/>
    <property type="evidence" value="ECO:0007669"/>
    <property type="project" value="UniProtKB-UniRule"/>
</dbReference>
<comment type="similarity">
    <text evidence="1 4">Belongs to the SMG8 family.</text>
</comment>
<evidence type="ECO:0000256" key="5">
    <source>
        <dbReference type="SAM" id="MobiDB-lite"/>
    </source>
</evidence>
<evidence type="ECO:0000313" key="7">
    <source>
        <dbReference type="Proteomes" id="UP001374579"/>
    </source>
</evidence>
<feature type="compositionally biased region" description="Acidic residues" evidence="5">
    <location>
        <begin position="682"/>
        <end position="702"/>
    </location>
</feature>
<dbReference type="InterPro" id="IPR019354">
    <property type="entry name" value="SMG8-like"/>
</dbReference>
<keyword evidence="7" id="KW-1185">Reference proteome</keyword>
<organism evidence="6 7">
    <name type="scientific">Littorina saxatilis</name>
    <dbReference type="NCBI Taxonomy" id="31220"/>
    <lineage>
        <taxon>Eukaryota</taxon>
        <taxon>Metazoa</taxon>
        <taxon>Spiralia</taxon>
        <taxon>Lophotrochozoa</taxon>
        <taxon>Mollusca</taxon>
        <taxon>Gastropoda</taxon>
        <taxon>Caenogastropoda</taxon>
        <taxon>Littorinimorpha</taxon>
        <taxon>Littorinoidea</taxon>
        <taxon>Littorinidae</taxon>
        <taxon>Littorina</taxon>
    </lineage>
</organism>